<accession>A0A1S8GPQ0</accession>
<dbReference type="PROSITE" id="PS51257">
    <property type="entry name" value="PROKAR_LIPOPROTEIN"/>
    <property type="match status" value="1"/>
</dbReference>
<dbReference type="AlphaFoldDB" id="A0A1S8GPQ0"/>
<dbReference type="EMBL" id="JATM01000003">
    <property type="protein sequence ID" value="OOL18304.1"/>
    <property type="molecule type" value="Genomic_DNA"/>
</dbReference>
<reference evidence="2 3" key="1">
    <citation type="journal article" date="2016" name="PLoS ONE">
        <title>Whole-Genome Sequence Analysis of Bombella intestini LMG 28161T, a Novel Acetic Acid Bacterium Isolated from the Crop of a Red-Tailed Bumble Bee, Bombus lapidarius.</title>
        <authorList>
            <person name="Li L."/>
            <person name="Illeghems K."/>
            <person name="Van Kerrebroeck S."/>
            <person name="Borremans W."/>
            <person name="Cleenwerck I."/>
            <person name="Smagghe G."/>
            <person name="De Vuyst L."/>
            <person name="Vandamme P."/>
        </authorList>
    </citation>
    <scope>NUCLEOTIDE SEQUENCE [LARGE SCALE GENOMIC DNA]</scope>
    <source>
        <strain evidence="2 3">R-52487</strain>
    </source>
</reference>
<protein>
    <recommendedName>
        <fullName evidence="4">Lipoprotein</fullName>
    </recommendedName>
</protein>
<evidence type="ECO:0000313" key="3">
    <source>
        <dbReference type="Proteomes" id="UP000200980"/>
    </source>
</evidence>
<comment type="caution">
    <text evidence="2">The sequence shown here is derived from an EMBL/GenBank/DDBJ whole genome shotgun (WGS) entry which is preliminary data.</text>
</comment>
<sequence length="242" mass="26934">MVYGKKRLCSLVGFVGILGLVSGCAGFDDNFKAKQSAWAEQPGTKTLAVQISGHDDLHTQPLSCKLADADVMLFPDVPFFRNYLRVDMAQAGFREKIGNQHAKALVRSAARNDDCRLVFNNLPAGSWLLATRPQFYINDAASQHRVAPPMFMWNMITVSAESDVTAVHVEKDLSRIVRKKHQYVRKHTHKKSKKRIREFRGEGSPDTQQDSWIMTPADKQTLGILGGDQAPTAITPTGQQEP</sequence>
<proteinExistence type="predicted"/>
<evidence type="ECO:0000256" key="1">
    <source>
        <dbReference type="SAM" id="MobiDB-lite"/>
    </source>
</evidence>
<feature type="compositionally biased region" description="Polar residues" evidence="1">
    <location>
        <begin position="232"/>
        <end position="242"/>
    </location>
</feature>
<name>A0A1S8GPQ0_9PROT</name>
<gene>
    <name evidence="2" type="ORF">AL01_05745</name>
</gene>
<evidence type="ECO:0000313" key="2">
    <source>
        <dbReference type="EMBL" id="OOL18304.1"/>
    </source>
</evidence>
<keyword evidence="3" id="KW-1185">Reference proteome</keyword>
<organism evidence="2 3">
    <name type="scientific">Bombella intestini</name>
    <dbReference type="NCBI Taxonomy" id="1539051"/>
    <lineage>
        <taxon>Bacteria</taxon>
        <taxon>Pseudomonadati</taxon>
        <taxon>Pseudomonadota</taxon>
        <taxon>Alphaproteobacteria</taxon>
        <taxon>Acetobacterales</taxon>
        <taxon>Acetobacteraceae</taxon>
        <taxon>Bombella</taxon>
    </lineage>
</organism>
<dbReference type="RefSeq" id="WP_077396474.1">
    <property type="nucleotide sequence ID" value="NZ_JATM01000003.1"/>
</dbReference>
<dbReference type="Proteomes" id="UP000200980">
    <property type="component" value="Unassembled WGS sequence"/>
</dbReference>
<dbReference type="OrthoDB" id="7281873at2"/>
<feature type="region of interest" description="Disordered" evidence="1">
    <location>
        <begin position="186"/>
        <end position="242"/>
    </location>
</feature>
<evidence type="ECO:0008006" key="4">
    <source>
        <dbReference type="Google" id="ProtNLM"/>
    </source>
</evidence>
<feature type="compositionally biased region" description="Basic residues" evidence="1">
    <location>
        <begin position="186"/>
        <end position="197"/>
    </location>
</feature>